<dbReference type="RefSeq" id="WP_203995631.1">
    <property type="nucleotide sequence ID" value="NZ_BOPG01000027.1"/>
</dbReference>
<dbReference type="SUPFAM" id="SSF81301">
    <property type="entry name" value="Nucleotidyltransferase"/>
    <property type="match status" value="1"/>
</dbReference>
<keyword evidence="2" id="KW-1185">Reference proteome</keyword>
<dbReference type="Proteomes" id="UP000612585">
    <property type="component" value="Unassembled WGS sequence"/>
</dbReference>
<organism evidence="1 2">
    <name type="scientific">Virgisporangium aurantiacum</name>
    <dbReference type="NCBI Taxonomy" id="175570"/>
    <lineage>
        <taxon>Bacteria</taxon>
        <taxon>Bacillati</taxon>
        <taxon>Actinomycetota</taxon>
        <taxon>Actinomycetes</taxon>
        <taxon>Micromonosporales</taxon>
        <taxon>Micromonosporaceae</taxon>
        <taxon>Virgisporangium</taxon>
    </lineage>
</organism>
<comment type="caution">
    <text evidence="1">The sequence shown here is derived from an EMBL/GenBank/DDBJ whole genome shotgun (WGS) entry which is preliminary data.</text>
</comment>
<dbReference type="AlphaFoldDB" id="A0A8J3Z371"/>
<reference evidence="1" key="1">
    <citation type="submission" date="2021-01" db="EMBL/GenBank/DDBJ databases">
        <title>Whole genome shotgun sequence of Virgisporangium aurantiacum NBRC 16421.</title>
        <authorList>
            <person name="Komaki H."/>
            <person name="Tamura T."/>
        </authorList>
    </citation>
    <scope>NUCLEOTIDE SEQUENCE</scope>
    <source>
        <strain evidence="1">NBRC 16421</strain>
    </source>
</reference>
<evidence type="ECO:0000313" key="2">
    <source>
        <dbReference type="Proteomes" id="UP000612585"/>
    </source>
</evidence>
<name>A0A8J3Z371_9ACTN</name>
<dbReference type="Gene3D" id="3.30.460.10">
    <property type="entry name" value="Beta Polymerase, domain 2"/>
    <property type="match status" value="1"/>
</dbReference>
<protein>
    <submittedName>
        <fullName evidence="1">Uncharacterized protein</fullName>
    </submittedName>
</protein>
<dbReference type="InterPro" id="IPR043519">
    <property type="entry name" value="NT_sf"/>
</dbReference>
<gene>
    <name evidence="1" type="ORF">Vau01_042800</name>
</gene>
<accession>A0A8J3Z371</accession>
<proteinExistence type="predicted"/>
<sequence length="166" mass="18170">MAGLGEPERQQRFLDRLQRRVADLPWVAVVVVIGSLASDLADGVSDVDLLVGVHDGAFDQAWRDRDRLRVTGTVHSWDHWLDEPNGAGTHKWLTSDIVLVEALIGVPASGIRLAPPWRVLAGDPHVADRWPARPPVSRAEAGPGALHPVEAAYDDFKARLRRSATT</sequence>
<dbReference type="EMBL" id="BOPG01000027">
    <property type="protein sequence ID" value="GIJ56764.1"/>
    <property type="molecule type" value="Genomic_DNA"/>
</dbReference>
<evidence type="ECO:0000313" key="1">
    <source>
        <dbReference type="EMBL" id="GIJ56764.1"/>
    </source>
</evidence>